<sequence length="187" mass="20751">MSWINRRIEKSTFRSFLIWFALLFGYSYWAFMTPGPWRRALDAAGGKLPETQPGVPAIEPIRSLEALGPNNADYLLWQLLDIPYIAFTFLATVAALSIGLKAIGKEHSPLRFLLVLPAIYVIAEIVENSLLVLFATGIVGTSEPLVLLQQFATTMKFTSVMPAMILVPISVVIALVALIIRMTRKKS</sequence>
<proteinExistence type="predicted"/>
<evidence type="ECO:0000313" key="2">
    <source>
        <dbReference type="EMBL" id="MEX6632261.1"/>
    </source>
</evidence>
<keyword evidence="3" id="KW-1185">Reference proteome</keyword>
<feature type="transmembrane region" description="Helical" evidence="1">
    <location>
        <begin position="82"/>
        <end position="100"/>
    </location>
</feature>
<feature type="transmembrane region" description="Helical" evidence="1">
    <location>
        <begin position="159"/>
        <end position="180"/>
    </location>
</feature>
<feature type="transmembrane region" description="Helical" evidence="1">
    <location>
        <begin position="112"/>
        <end position="139"/>
    </location>
</feature>
<protein>
    <submittedName>
        <fullName evidence="2">Uncharacterized protein</fullName>
    </submittedName>
</protein>
<accession>A0ABV3Z0F1</accession>
<comment type="caution">
    <text evidence="2">The sequence shown here is derived from an EMBL/GenBank/DDBJ whole genome shotgun (WGS) entry which is preliminary data.</text>
</comment>
<dbReference type="EMBL" id="JBEHZE010000001">
    <property type="protein sequence ID" value="MEX6632261.1"/>
    <property type="molecule type" value="Genomic_DNA"/>
</dbReference>
<keyword evidence="1" id="KW-0812">Transmembrane</keyword>
<feature type="transmembrane region" description="Helical" evidence="1">
    <location>
        <begin position="12"/>
        <end position="31"/>
    </location>
</feature>
<organism evidence="2 3">
    <name type="scientific">Hyphococcus lacteus</name>
    <dbReference type="NCBI Taxonomy" id="3143536"/>
    <lineage>
        <taxon>Bacteria</taxon>
        <taxon>Pseudomonadati</taxon>
        <taxon>Pseudomonadota</taxon>
        <taxon>Alphaproteobacteria</taxon>
        <taxon>Parvularculales</taxon>
        <taxon>Parvularculaceae</taxon>
        <taxon>Hyphococcus</taxon>
    </lineage>
</organism>
<dbReference type="RefSeq" id="WP_369312164.1">
    <property type="nucleotide sequence ID" value="NZ_JBEHZE010000001.1"/>
</dbReference>
<dbReference type="Proteomes" id="UP001560685">
    <property type="component" value="Unassembled WGS sequence"/>
</dbReference>
<gene>
    <name evidence="2" type="ORF">ABFZ84_01750</name>
</gene>
<keyword evidence="1" id="KW-1133">Transmembrane helix</keyword>
<name>A0ABV3Z0F1_9PROT</name>
<keyword evidence="1" id="KW-0472">Membrane</keyword>
<evidence type="ECO:0000256" key="1">
    <source>
        <dbReference type="SAM" id="Phobius"/>
    </source>
</evidence>
<reference evidence="2 3" key="1">
    <citation type="submission" date="2024-05" db="EMBL/GenBank/DDBJ databases">
        <title>Three bacterial strains, DH-69, EH-24, and ECK-19 isolated from coastal sediments.</title>
        <authorList>
            <person name="Ye Y.-Q."/>
            <person name="Du Z.-J."/>
        </authorList>
    </citation>
    <scope>NUCLEOTIDE SEQUENCE [LARGE SCALE GENOMIC DNA]</scope>
    <source>
        <strain evidence="2 3">ECK-19</strain>
    </source>
</reference>
<evidence type="ECO:0000313" key="3">
    <source>
        <dbReference type="Proteomes" id="UP001560685"/>
    </source>
</evidence>